<comment type="subcellular location">
    <subcellularLocation>
        <location evidence="1 8">Nucleus</location>
        <location evidence="1 8">Nucleolus</location>
    </subcellularLocation>
</comment>
<evidence type="ECO:0000256" key="7">
    <source>
        <dbReference type="ARBA" id="ARBA00038293"/>
    </source>
</evidence>
<evidence type="ECO:0000256" key="4">
    <source>
        <dbReference type="ARBA" id="ARBA00022884"/>
    </source>
</evidence>
<keyword evidence="3 8" id="KW-0698">rRNA processing</keyword>
<feature type="compositionally biased region" description="Gly residues" evidence="9">
    <location>
        <begin position="150"/>
        <end position="159"/>
    </location>
</feature>
<evidence type="ECO:0000256" key="9">
    <source>
        <dbReference type="SAM" id="MobiDB-lite"/>
    </source>
</evidence>
<protein>
    <recommendedName>
        <fullName evidence="8">H/ACA ribonucleoprotein complex subunit</fullName>
    </recommendedName>
</protein>
<comment type="function">
    <text evidence="8">Required for ribosome biogenesis. Part of a complex which catalyzes pseudouridylation of rRNA. This involves the isomerization of uridine such that the ribose is subsequently attached to C5, instead of the normal N1. Pseudouridine ("psi") residues may serve to stabilize the conformation of rRNAs.</text>
</comment>
<dbReference type="Gene3D" id="2.40.10.230">
    <property type="entry name" value="Probable tRNA pseudouridine synthase domain"/>
    <property type="match status" value="1"/>
</dbReference>
<evidence type="ECO:0000313" key="10">
    <source>
        <dbReference type="EMBL" id="KAA0196944.1"/>
    </source>
</evidence>
<dbReference type="PANTHER" id="PTHR23237:SF6">
    <property type="entry name" value="H_ACA RIBONUCLEOPROTEIN COMPLEX SUBUNIT 1"/>
    <property type="match status" value="1"/>
</dbReference>
<evidence type="ECO:0000256" key="8">
    <source>
        <dbReference type="RuleBase" id="RU364004"/>
    </source>
</evidence>
<proteinExistence type="inferred from homology"/>
<dbReference type="GO" id="GO:0031429">
    <property type="term" value="C:box H/ACA snoRNP complex"/>
    <property type="evidence" value="ECO:0007669"/>
    <property type="project" value="TreeGrafter"/>
</dbReference>
<keyword evidence="4 8" id="KW-0694">RNA-binding</keyword>
<gene>
    <name evidence="10" type="ORF">FBUS_03453</name>
</gene>
<dbReference type="AlphaFoldDB" id="A0A8E0S1G9"/>
<dbReference type="Pfam" id="PF04410">
    <property type="entry name" value="Gar1"/>
    <property type="match status" value="1"/>
</dbReference>
<dbReference type="InterPro" id="IPR007504">
    <property type="entry name" value="H/ACA_rnp_Gar1/Naf1"/>
</dbReference>
<comment type="subunit">
    <text evidence="8">Component of the small nucleolar ribonucleoprotein particles containing H/ACA-type snoRNAs (H/ACA snoRNPs).</text>
</comment>
<dbReference type="GO" id="GO:0034513">
    <property type="term" value="F:box H/ACA snoRNA binding"/>
    <property type="evidence" value="ECO:0007669"/>
    <property type="project" value="TreeGrafter"/>
</dbReference>
<dbReference type="InterPro" id="IPR038664">
    <property type="entry name" value="Gar1/Naf1_Cbf5-bd_sf"/>
</dbReference>
<dbReference type="GO" id="GO:0000454">
    <property type="term" value="P:snoRNA guided rRNA pseudouridine synthesis"/>
    <property type="evidence" value="ECO:0007669"/>
    <property type="project" value="TreeGrafter"/>
</dbReference>
<sequence>MGFTPRGRGGFRGSRGGGRFDNANQGPPETVVEVATYHHSCQEDIVCKLTNEQIPHFNATVYLENKEEVGKVDEIFGPIKDAYISVKLNDSIKSKSFKEGLKLYMDPYKFLSLERVLNPNAFRGRGRGARGGRGDNRGAGRGGRGDFRGGRGGRGGNDFRGGRGRGDFRGGRDSGRGEFRGGRDSGRGEFRGGRDSGRGDFRGGRDSGRGDFRGGRGGGRGDFRGRGRGDFRGGHGEHGGKRNSSHFSSGMEGQGKKIRLDSQE</sequence>
<evidence type="ECO:0000256" key="3">
    <source>
        <dbReference type="ARBA" id="ARBA00022552"/>
    </source>
</evidence>
<keyword evidence="11" id="KW-1185">Reference proteome</keyword>
<feature type="compositionally biased region" description="Basic and acidic residues" evidence="9">
    <location>
        <begin position="254"/>
        <end position="264"/>
    </location>
</feature>
<keyword evidence="2 8" id="KW-0690">Ribosome biogenesis</keyword>
<keyword evidence="5 8" id="KW-0539">Nucleus</keyword>
<dbReference type="InterPro" id="IPR009000">
    <property type="entry name" value="Transl_B-barrel_sf"/>
</dbReference>
<feature type="region of interest" description="Disordered" evidence="9">
    <location>
        <begin position="1"/>
        <end position="27"/>
    </location>
</feature>
<accession>A0A8E0S1G9</accession>
<organism evidence="10 11">
    <name type="scientific">Fasciolopsis buskii</name>
    <dbReference type="NCBI Taxonomy" id="27845"/>
    <lineage>
        <taxon>Eukaryota</taxon>
        <taxon>Metazoa</taxon>
        <taxon>Spiralia</taxon>
        <taxon>Lophotrochozoa</taxon>
        <taxon>Platyhelminthes</taxon>
        <taxon>Trematoda</taxon>
        <taxon>Digenea</taxon>
        <taxon>Plagiorchiida</taxon>
        <taxon>Echinostomata</taxon>
        <taxon>Echinostomatoidea</taxon>
        <taxon>Fasciolidae</taxon>
        <taxon>Fasciolopsis</taxon>
    </lineage>
</organism>
<comment type="similarity">
    <text evidence="7 8">Belongs to the GAR1 family.</text>
</comment>
<reference evidence="10" key="1">
    <citation type="submission" date="2019-05" db="EMBL/GenBank/DDBJ databases">
        <title>Annotation for the trematode Fasciolopsis buski.</title>
        <authorList>
            <person name="Choi Y.-J."/>
        </authorList>
    </citation>
    <scope>NUCLEOTIDE SEQUENCE</scope>
    <source>
        <strain evidence="10">HT</strain>
        <tissue evidence="10">Whole worm</tissue>
    </source>
</reference>
<dbReference type="PANTHER" id="PTHR23237">
    <property type="entry name" value="NUCLEOLAR PROTEIN FAMILY A MEMBER 1 SNORNP PROTEIN GAR1"/>
    <property type="match status" value="1"/>
</dbReference>
<evidence type="ECO:0000256" key="5">
    <source>
        <dbReference type="ARBA" id="ARBA00023242"/>
    </source>
</evidence>
<dbReference type="Proteomes" id="UP000728185">
    <property type="component" value="Unassembled WGS sequence"/>
</dbReference>
<dbReference type="FunFam" id="2.40.10.230:FF:000001">
    <property type="entry name" value="H/ACA ribonucleoprotein complex subunit"/>
    <property type="match status" value="1"/>
</dbReference>
<feature type="region of interest" description="Disordered" evidence="9">
    <location>
        <begin position="121"/>
        <end position="264"/>
    </location>
</feature>
<evidence type="ECO:0000256" key="6">
    <source>
        <dbReference type="ARBA" id="ARBA00023274"/>
    </source>
</evidence>
<evidence type="ECO:0000256" key="1">
    <source>
        <dbReference type="ARBA" id="ARBA00004604"/>
    </source>
</evidence>
<feature type="compositionally biased region" description="Basic and acidic residues" evidence="9">
    <location>
        <begin position="160"/>
        <end position="240"/>
    </location>
</feature>
<evidence type="ECO:0000256" key="2">
    <source>
        <dbReference type="ARBA" id="ARBA00022517"/>
    </source>
</evidence>
<name>A0A8E0S1G9_9TREM</name>
<dbReference type="SUPFAM" id="SSF50447">
    <property type="entry name" value="Translation proteins"/>
    <property type="match status" value="1"/>
</dbReference>
<dbReference type="EMBL" id="LUCM01002711">
    <property type="protein sequence ID" value="KAA0196944.1"/>
    <property type="molecule type" value="Genomic_DNA"/>
</dbReference>
<feature type="compositionally biased region" description="Basic and acidic residues" evidence="9">
    <location>
        <begin position="132"/>
        <end position="149"/>
    </location>
</feature>
<evidence type="ECO:0000313" key="11">
    <source>
        <dbReference type="Proteomes" id="UP000728185"/>
    </source>
</evidence>
<comment type="caution">
    <text evidence="10">The sequence shown here is derived from an EMBL/GenBank/DDBJ whole genome shotgun (WGS) entry which is preliminary data.</text>
</comment>
<keyword evidence="6 8" id="KW-0687">Ribonucleoprotein</keyword>
<dbReference type="OrthoDB" id="2187159at2759"/>
<feature type="compositionally biased region" description="Gly residues" evidence="9">
    <location>
        <begin position="7"/>
        <end position="19"/>
    </location>
</feature>